<comment type="caution">
    <text evidence="1">The sequence shown here is derived from an EMBL/GenBank/DDBJ whole genome shotgun (WGS) entry which is preliminary data.</text>
</comment>
<name>A0A1F5VPN2_9BACT</name>
<dbReference type="Proteomes" id="UP000177451">
    <property type="component" value="Unassembled WGS sequence"/>
</dbReference>
<dbReference type="EMBL" id="MFHH01000008">
    <property type="protein sequence ID" value="OGF65375.1"/>
    <property type="molecule type" value="Genomic_DNA"/>
</dbReference>
<protein>
    <recommendedName>
        <fullName evidence="3">DUF192 domain-containing protein</fullName>
    </recommendedName>
</protein>
<dbReference type="AlphaFoldDB" id="A0A1F5VPN2"/>
<accession>A0A1F5VPN2</accession>
<gene>
    <name evidence="1" type="ORF">A2Z53_02015</name>
</gene>
<dbReference type="Pfam" id="PF02643">
    <property type="entry name" value="DUF192"/>
    <property type="match status" value="1"/>
</dbReference>
<dbReference type="InterPro" id="IPR038695">
    <property type="entry name" value="Saro_0823-like_sf"/>
</dbReference>
<reference evidence="1 2" key="1">
    <citation type="journal article" date="2016" name="Nat. Commun.">
        <title>Thousands of microbial genomes shed light on interconnected biogeochemical processes in an aquifer system.</title>
        <authorList>
            <person name="Anantharaman K."/>
            <person name="Brown C.T."/>
            <person name="Hug L.A."/>
            <person name="Sharon I."/>
            <person name="Castelle C.J."/>
            <person name="Probst A.J."/>
            <person name="Thomas B.C."/>
            <person name="Singh A."/>
            <person name="Wilkins M.J."/>
            <person name="Karaoz U."/>
            <person name="Brodie E.L."/>
            <person name="Williams K.H."/>
            <person name="Hubbard S.S."/>
            <person name="Banfield J.F."/>
        </authorList>
    </citation>
    <scope>NUCLEOTIDE SEQUENCE [LARGE SCALE GENOMIC DNA]</scope>
</reference>
<evidence type="ECO:0000313" key="1">
    <source>
        <dbReference type="EMBL" id="OGF65375.1"/>
    </source>
</evidence>
<evidence type="ECO:0000313" key="2">
    <source>
        <dbReference type="Proteomes" id="UP000177451"/>
    </source>
</evidence>
<evidence type="ECO:0008006" key="3">
    <source>
        <dbReference type="Google" id="ProtNLM"/>
    </source>
</evidence>
<organism evidence="1 2">
    <name type="scientific">Candidatus Giovannonibacteria bacterium RIFCSPHIGHO2_02_42_15</name>
    <dbReference type="NCBI Taxonomy" id="1798329"/>
    <lineage>
        <taxon>Bacteria</taxon>
        <taxon>Candidatus Giovannoniibacteriota</taxon>
    </lineage>
</organism>
<dbReference type="InterPro" id="IPR003795">
    <property type="entry name" value="DUF192"/>
</dbReference>
<dbReference type="PANTHER" id="PTHR37953">
    <property type="entry name" value="UPF0127 PROTEIN MJ1496"/>
    <property type="match status" value="1"/>
</dbReference>
<dbReference type="PANTHER" id="PTHR37953:SF1">
    <property type="entry name" value="UPF0127 PROTEIN MJ1496"/>
    <property type="match status" value="1"/>
</dbReference>
<proteinExistence type="predicted"/>
<sequence length="144" mass="16644">MTNKLTKAPELKIETVNKEEGLANPSQRYLKIGQTVFEVELADDQTKRSLGLSGRKFLAEGDGLLFIFEKPDLYPFWMKEMNFPIDIIWIDEDKKIIDLTEDVRHDSYPQIFVSKNPALYVLEVNAGTIKKYEIKIGEEIFLSE</sequence>
<dbReference type="Gene3D" id="2.60.120.1140">
    <property type="entry name" value="Protein of unknown function DUF192"/>
    <property type="match status" value="1"/>
</dbReference>